<evidence type="ECO:0000313" key="2">
    <source>
        <dbReference type="EMBL" id="CAK0788618.1"/>
    </source>
</evidence>
<feature type="non-terminal residue" evidence="2">
    <location>
        <position position="372"/>
    </location>
</feature>
<evidence type="ECO:0000259" key="1">
    <source>
        <dbReference type="Pfam" id="PF26188"/>
    </source>
</evidence>
<dbReference type="InterPro" id="IPR058917">
    <property type="entry name" value="RESC6_dom"/>
</dbReference>
<organism evidence="2 3">
    <name type="scientific">Prorocentrum cordatum</name>
    <dbReference type="NCBI Taxonomy" id="2364126"/>
    <lineage>
        <taxon>Eukaryota</taxon>
        <taxon>Sar</taxon>
        <taxon>Alveolata</taxon>
        <taxon>Dinophyceae</taxon>
        <taxon>Prorocentrales</taxon>
        <taxon>Prorocentraceae</taxon>
        <taxon>Prorocentrum</taxon>
    </lineage>
</organism>
<evidence type="ECO:0000313" key="3">
    <source>
        <dbReference type="Proteomes" id="UP001189429"/>
    </source>
</evidence>
<proteinExistence type="predicted"/>
<dbReference type="EMBL" id="CAUYUJ010000097">
    <property type="protein sequence ID" value="CAK0788618.1"/>
    <property type="molecule type" value="Genomic_DNA"/>
</dbReference>
<protein>
    <recommendedName>
        <fullName evidence="1">RNA-editing substrate-binding complex 6 protein domain-containing protein</fullName>
    </recommendedName>
</protein>
<comment type="caution">
    <text evidence="2">The sequence shown here is derived from an EMBL/GenBank/DDBJ whole genome shotgun (WGS) entry which is preliminary data.</text>
</comment>
<sequence length="372" mass="39179">MILNHCAHARIVDAGIWRSFADALPDVFVDPDAQSVGIAANALGRASCRHAGALEALGSWALAMASTGELDGRNMAMLVNGFSKVRENNAPLMEALETGLIDRIGELNEIDIATVANGYARLSLEAHRLFDALRTPMLDAVGRWNSRHIAMVVNACARVRRRDEELLGRAAEELLRHCGSGPVSEDVLPSIVHAYVTRLSLGPPALVRTVEFSLPRVVARLHKNDVVLTVPALVHLPELCAPPEFCGPVFDHCASILGQLTCNAVVGILGAAAHLRHGCARFWASALGHCSGRVAGGEWEPRYVAALALLVCGLRGAPCCPVGDDDVERLLQSIAQDLGAGSAAGGRALRYGPGPVADLARALPLAGGLAPA</sequence>
<dbReference type="Proteomes" id="UP001189429">
    <property type="component" value="Unassembled WGS sequence"/>
</dbReference>
<reference evidence="2" key="1">
    <citation type="submission" date="2023-10" db="EMBL/GenBank/DDBJ databases">
        <authorList>
            <person name="Chen Y."/>
            <person name="Shah S."/>
            <person name="Dougan E. K."/>
            <person name="Thang M."/>
            <person name="Chan C."/>
        </authorList>
    </citation>
    <scope>NUCLEOTIDE SEQUENCE [LARGE SCALE GENOMIC DNA]</scope>
</reference>
<gene>
    <name evidence="2" type="ORF">PCOR1329_LOCUS465</name>
</gene>
<feature type="domain" description="RNA-editing substrate-binding complex 6 protein" evidence="1">
    <location>
        <begin position="56"/>
        <end position="277"/>
    </location>
</feature>
<keyword evidence="3" id="KW-1185">Reference proteome</keyword>
<dbReference type="Pfam" id="PF26188">
    <property type="entry name" value="RESC6"/>
    <property type="match status" value="1"/>
</dbReference>
<name>A0ABN9P7D5_9DINO</name>
<accession>A0ABN9P7D5</accession>